<evidence type="ECO:0000256" key="1">
    <source>
        <dbReference type="SAM" id="MobiDB-lite"/>
    </source>
</evidence>
<accession>A0A146L2N8</accession>
<evidence type="ECO:0000313" key="2">
    <source>
        <dbReference type="EMBL" id="JAQ01576.1"/>
    </source>
</evidence>
<dbReference type="AlphaFoldDB" id="A0A146L2N8"/>
<protein>
    <submittedName>
        <fullName evidence="2">Uncharacterized protein</fullName>
    </submittedName>
</protein>
<reference evidence="2" key="1">
    <citation type="journal article" date="2016" name="Gigascience">
        <title>De novo construction of an expanded transcriptome assembly for the western tarnished plant bug, Lygus hesperus.</title>
        <authorList>
            <person name="Tassone E.E."/>
            <person name="Geib S.M."/>
            <person name="Hall B."/>
            <person name="Fabrick J.A."/>
            <person name="Brent C.S."/>
            <person name="Hull J.J."/>
        </authorList>
    </citation>
    <scope>NUCLEOTIDE SEQUENCE</scope>
</reference>
<dbReference type="EMBL" id="GDHC01017053">
    <property type="protein sequence ID" value="JAQ01576.1"/>
    <property type="molecule type" value="Transcribed_RNA"/>
</dbReference>
<gene>
    <name evidence="2" type="ORF">g.10681</name>
</gene>
<proteinExistence type="predicted"/>
<feature type="region of interest" description="Disordered" evidence="1">
    <location>
        <begin position="1"/>
        <end position="35"/>
    </location>
</feature>
<organism evidence="2">
    <name type="scientific">Lygus hesperus</name>
    <name type="common">Western plant bug</name>
    <dbReference type="NCBI Taxonomy" id="30085"/>
    <lineage>
        <taxon>Eukaryota</taxon>
        <taxon>Metazoa</taxon>
        <taxon>Ecdysozoa</taxon>
        <taxon>Arthropoda</taxon>
        <taxon>Hexapoda</taxon>
        <taxon>Insecta</taxon>
        <taxon>Pterygota</taxon>
        <taxon>Neoptera</taxon>
        <taxon>Paraneoptera</taxon>
        <taxon>Hemiptera</taxon>
        <taxon>Heteroptera</taxon>
        <taxon>Panheteroptera</taxon>
        <taxon>Cimicomorpha</taxon>
        <taxon>Miridae</taxon>
        <taxon>Mirini</taxon>
        <taxon>Lygus</taxon>
    </lineage>
</organism>
<name>A0A146L2N8_LYGHE</name>
<sequence length="197" mass="21646">MQMEDHAHRSFPGDQSLYYRSIHPKNTNGSDAKRTLVTTTTASGTTTMQASVTAPTIQSQQITKPSSTLSMATNFVTVTPKPEKIATTPVSMHVRDIIRQLQRSLHKQLSHQSRFPGSCIAAVRTALHDVCPTQDRDDCINTQELHFALTSCGLKVTEDECKVLLRNCKHTNAATNTTTITTTISCKPSETCMLANI</sequence>